<gene>
    <name evidence="2" type="ORF">A9309_09440</name>
</gene>
<dbReference type="InterPro" id="IPR001650">
    <property type="entry name" value="Helicase_C-like"/>
</dbReference>
<dbReference type="Pfam" id="PF00271">
    <property type="entry name" value="Helicase_C"/>
    <property type="match status" value="1"/>
</dbReference>
<dbReference type="SMART" id="SM00490">
    <property type="entry name" value="HELICc"/>
    <property type="match status" value="1"/>
</dbReference>
<dbReference type="CDD" id="cd18785">
    <property type="entry name" value="SF2_C"/>
    <property type="match status" value="1"/>
</dbReference>
<accession>A0A1B8PX67</accession>
<dbReference type="InterPro" id="IPR027417">
    <property type="entry name" value="P-loop_NTPase"/>
</dbReference>
<dbReference type="SUPFAM" id="SSF52540">
    <property type="entry name" value="P-loop containing nucleoside triphosphate hydrolases"/>
    <property type="match status" value="2"/>
</dbReference>
<dbReference type="Gene3D" id="3.40.50.300">
    <property type="entry name" value="P-loop containing nucleotide triphosphate hydrolases"/>
    <property type="match status" value="2"/>
</dbReference>
<evidence type="ECO:0000313" key="2">
    <source>
        <dbReference type="EMBL" id="OBX60517.1"/>
    </source>
</evidence>
<dbReference type="Proteomes" id="UP000092607">
    <property type="component" value="Unassembled WGS sequence"/>
</dbReference>
<organism evidence="2 3">
    <name type="scientific">Moraxella lacunata</name>
    <dbReference type="NCBI Taxonomy" id="477"/>
    <lineage>
        <taxon>Bacteria</taxon>
        <taxon>Pseudomonadati</taxon>
        <taxon>Pseudomonadota</taxon>
        <taxon>Gammaproteobacteria</taxon>
        <taxon>Moraxellales</taxon>
        <taxon>Moraxellaceae</taxon>
        <taxon>Moraxella</taxon>
    </lineage>
</organism>
<dbReference type="AlphaFoldDB" id="A0A1B8PX67"/>
<proteinExistence type="predicted"/>
<feature type="domain" description="Helicase C-terminal" evidence="1">
    <location>
        <begin position="551"/>
        <end position="638"/>
    </location>
</feature>
<name>A0A1B8PX67_MORLA</name>
<reference evidence="2 3" key="1">
    <citation type="submission" date="2016-06" db="EMBL/GenBank/DDBJ databases">
        <title>Draft genome of Moraxella lacunata CCUG 57757A.</title>
        <authorList>
            <person name="Salva-Serra F."/>
            <person name="Engstrom-Jakobsson H."/>
            <person name="Thorell K."/>
            <person name="Gonzales-Siles L."/>
            <person name="Karlsson R."/>
            <person name="Boulund F."/>
            <person name="Engstrand L."/>
            <person name="Kristiansson E."/>
            <person name="Moore E."/>
        </authorList>
    </citation>
    <scope>NUCLEOTIDE SEQUENCE [LARGE SCALE GENOMIC DNA]</scope>
    <source>
        <strain evidence="2 3">CCUG 57757A</strain>
    </source>
</reference>
<evidence type="ECO:0000313" key="3">
    <source>
        <dbReference type="Proteomes" id="UP000092607"/>
    </source>
</evidence>
<protein>
    <recommendedName>
        <fullName evidence="1">Helicase C-terminal domain-containing protein</fullName>
    </recommendedName>
</protein>
<comment type="caution">
    <text evidence="2">The sequence shown here is derived from an EMBL/GenBank/DDBJ whole genome shotgun (WGS) entry which is preliminary data.</text>
</comment>
<evidence type="ECO:0000259" key="1">
    <source>
        <dbReference type="SMART" id="SM00490"/>
    </source>
</evidence>
<sequence length="811" mass="91688">MPIQEVPQVTADINDESIKNVLSMAFLQNTHTNTQAVCRELKAFVERYREWIQSQIHELDRMDTQNRPAGERLVAGMITACERMYVGIELIESDEMVAAAFAYANRAMYMQMTHPSKSWRAFQLAFVLTALKSTTLEYDDFRDTVDLIWFPTGGGKTEAYLGLTAYQILYRRLRYPNSGGGTTVLMRYTLKLLTVQQFLRATRLICALELIRKDNPMFGQEPISIGLWVGQSSSPNTLKDTQERLQKAKHKDEYSSLIITQCPWCRTAFNHQNFHMDKSYFYIACHNKACDYGKDDAKLPCQIVDEMLYRTPPTVLLATIDKCAMFAWNESSSAFFGLGSNRPPELIIQDELHLIANALGSVAGVYESALQTVITAKGVRPKYVASTATIKEAKNQVQKLFAKDLAIFPPQGLSASDAFFAKEVPLDVRAGRLYVGYFAPLLSRRKALTPLASLLMVAPFVKFGHSEQEYFDWIDAWWTQVVYHGSLKGVGNSHQAFLSDVKSHYQDYVNEFFGRDDEPSHNDEPSHKNELLLDRKDKLEKLGFNERFFNEVVSKDIKGRQGALIKQLTSNNTDSDNTRIFGQLAKDRSDPESVSVVLATNMVATGLDVSRLALMIINGQPITTAEYIQASSRVGRGDIAGVVFANYYRDQARSLSHYENFYPYHQSFYRHVEPTSITPYTHQARRRALHAGLVIAVRHGVTAMLGNDKAHEFYATDEKIKEVVDIYKAFCCQADPARADAIVRHIDGLCQEWQEYAQVLSAKRFSPKLYYKAQDSTGRSLIYAHGQGEKGLWATLQSMRNVEDTGVLGIL</sequence>
<dbReference type="EMBL" id="LZMS01000086">
    <property type="protein sequence ID" value="OBX60517.1"/>
    <property type="molecule type" value="Genomic_DNA"/>
</dbReference>